<dbReference type="Proteomes" id="UP000186218">
    <property type="component" value="Unassembled WGS sequence"/>
</dbReference>
<sequence>MVKLRLDSGAVADTDVSPADDPRSWRDAWPFFIAVGVVAVTIVIVVLLNVLHPASDRLTDSALISRVINDQYTARNSLDYATFRELTCADDVNAPDFPGQQAFTADNGKLRDTQGQLVIDEIADTTVDGAQATANVTWHRAGKDSHTTVTATTLVKQGDDWKVCGRGR</sequence>
<evidence type="ECO:0008006" key="4">
    <source>
        <dbReference type="Google" id="ProtNLM"/>
    </source>
</evidence>
<evidence type="ECO:0000256" key="1">
    <source>
        <dbReference type="SAM" id="Phobius"/>
    </source>
</evidence>
<organism evidence="2 3">
    <name type="scientific">Williamsia sterculiae</name>
    <dbReference type="NCBI Taxonomy" id="1344003"/>
    <lineage>
        <taxon>Bacteria</taxon>
        <taxon>Bacillati</taxon>
        <taxon>Actinomycetota</taxon>
        <taxon>Actinomycetes</taxon>
        <taxon>Mycobacteriales</taxon>
        <taxon>Nocardiaceae</taxon>
        <taxon>Williamsia</taxon>
    </lineage>
</organism>
<gene>
    <name evidence="2" type="ORF">SAMN05445060_0293</name>
</gene>
<evidence type="ECO:0000313" key="3">
    <source>
        <dbReference type="Proteomes" id="UP000186218"/>
    </source>
</evidence>
<keyword evidence="1" id="KW-0812">Transmembrane</keyword>
<dbReference type="AlphaFoldDB" id="A0A1N7CQI3"/>
<dbReference type="EMBL" id="FTNT01000001">
    <property type="protein sequence ID" value="SIR65820.1"/>
    <property type="molecule type" value="Genomic_DNA"/>
</dbReference>
<keyword evidence="1" id="KW-1133">Transmembrane helix</keyword>
<reference evidence="2 3" key="1">
    <citation type="submission" date="2017-01" db="EMBL/GenBank/DDBJ databases">
        <authorList>
            <person name="Mah S.A."/>
            <person name="Swanson W.J."/>
            <person name="Moy G.W."/>
            <person name="Vacquier V.D."/>
        </authorList>
    </citation>
    <scope>NUCLEOTIDE SEQUENCE [LARGE SCALE GENOMIC DNA]</scope>
    <source>
        <strain evidence="2 3">CPCC 203464</strain>
    </source>
</reference>
<proteinExistence type="predicted"/>
<keyword evidence="1" id="KW-0472">Membrane</keyword>
<dbReference type="SUPFAM" id="SSF54427">
    <property type="entry name" value="NTF2-like"/>
    <property type="match status" value="1"/>
</dbReference>
<name>A0A1N7CQI3_9NOCA</name>
<keyword evidence="3" id="KW-1185">Reference proteome</keyword>
<protein>
    <recommendedName>
        <fullName evidence="4">DUF4878 domain-containing protein</fullName>
    </recommendedName>
</protein>
<feature type="transmembrane region" description="Helical" evidence="1">
    <location>
        <begin position="28"/>
        <end position="51"/>
    </location>
</feature>
<evidence type="ECO:0000313" key="2">
    <source>
        <dbReference type="EMBL" id="SIR65820.1"/>
    </source>
</evidence>
<dbReference type="STRING" id="1344003.SAMN05445060_0293"/>
<accession>A0A1N7CQI3</accession>
<dbReference type="InterPro" id="IPR032710">
    <property type="entry name" value="NTF2-like_dom_sf"/>
</dbReference>